<gene>
    <name evidence="2" type="ORF">Pla52o_31320</name>
</gene>
<feature type="region of interest" description="Disordered" evidence="1">
    <location>
        <begin position="1"/>
        <end position="21"/>
    </location>
</feature>
<dbReference type="Proteomes" id="UP000316304">
    <property type="component" value="Unassembled WGS sequence"/>
</dbReference>
<evidence type="ECO:0000313" key="3">
    <source>
        <dbReference type="Proteomes" id="UP000316304"/>
    </source>
</evidence>
<dbReference type="EMBL" id="SJPT01000005">
    <property type="protein sequence ID" value="TWU22084.1"/>
    <property type="molecule type" value="Genomic_DNA"/>
</dbReference>
<reference evidence="2 3" key="1">
    <citation type="submission" date="2019-02" db="EMBL/GenBank/DDBJ databases">
        <title>Deep-cultivation of Planctomycetes and their phenomic and genomic characterization uncovers novel biology.</title>
        <authorList>
            <person name="Wiegand S."/>
            <person name="Jogler M."/>
            <person name="Boedeker C."/>
            <person name="Pinto D."/>
            <person name="Vollmers J."/>
            <person name="Rivas-Marin E."/>
            <person name="Kohn T."/>
            <person name="Peeters S.H."/>
            <person name="Heuer A."/>
            <person name="Rast P."/>
            <person name="Oberbeckmann S."/>
            <person name="Bunk B."/>
            <person name="Jeske O."/>
            <person name="Meyerdierks A."/>
            <person name="Storesund J.E."/>
            <person name="Kallscheuer N."/>
            <person name="Luecker S."/>
            <person name="Lage O.M."/>
            <person name="Pohl T."/>
            <person name="Merkel B.J."/>
            <person name="Hornburger P."/>
            <person name="Mueller R.-W."/>
            <person name="Bruemmer F."/>
            <person name="Labrenz M."/>
            <person name="Spormann A.M."/>
            <person name="Op Den Camp H."/>
            <person name="Overmann J."/>
            <person name="Amann R."/>
            <person name="Jetten M.S.M."/>
            <person name="Mascher T."/>
            <person name="Medema M.H."/>
            <person name="Devos D.P."/>
            <person name="Kaster A.-K."/>
            <person name="Ovreas L."/>
            <person name="Rohde M."/>
            <person name="Galperin M.Y."/>
            <person name="Jogler C."/>
        </authorList>
    </citation>
    <scope>NUCLEOTIDE SEQUENCE [LARGE SCALE GENOMIC DNA]</scope>
    <source>
        <strain evidence="2 3">Pla52o</strain>
    </source>
</reference>
<dbReference type="AlphaFoldDB" id="A0A5C6CEY9"/>
<evidence type="ECO:0000256" key="1">
    <source>
        <dbReference type="SAM" id="MobiDB-lite"/>
    </source>
</evidence>
<organism evidence="2 3">
    <name type="scientific">Novipirellula galeiformis</name>
    <dbReference type="NCBI Taxonomy" id="2528004"/>
    <lineage>
        <taxon>Bacteria</taxon>
        <taxon>Pseudomonadati</taxon>
        <taxon>Planctomycetota</taxon>
        <taxon>Planctomycetia</taxon>
        <taxon>Pirellulales</taxon>
        <taxon>Pirellulaceae</taxon>
        <taxon>Novipirellula</taxon>
    </lineage>
</organism>
<comment type="caution">
    <text evidence="2">The sequence shown here is derived from an EMBL/GenBank/DDBJ whole genome shotgun (WGS) entry which is preliminary data.</text>
</comment>
<feature type="compositionally biased region" description="Polar residues" evidence="1">
    <location>
        <begin position="9"/>
        <end position="21"/>
    </location>
</feature>
<accession>A0A5C6CEY9</accession>
<proteinExistence type="predicted"/>
<evidence type="ECO:0000313" key="2">
    <source>
        <dbReference type="EMBL" id="TWU22084.1"/>
    </source>
</evidence>
<protein>
    <submittedName>
        <fullName evidence="2">Uncharacterized protein</fullName>
    </submittedName>
</protein>
<sequence length="53" mass="6043">MTLVDCGMMSSSTSPHRWNPNEVSCSWMARERGELALRNSHGHEKTSPIQQDR</sequence>
<name>A0A5C6CEY9_9BACT</name>
<keyword evidence="3" id="KW-1185">Reference proteome</keyword>